<reference evidence="23" key="1">
    <citation type="journal article" date="2012" name="PLoS Negl. Trop. Dis.">
        <title>A systematically improved high quality genome and transcriptome of the human blood fluke Schistosoma mansoni.</title>
        <authorList>
            <person name="Protasio A.V."/>
            <person name="Tsai I.J."/>
            <person name="Babbage A."/>
            <person name="Nichol S."/>
            <person name="Hunt M."/>
            <person name="Aslett M.A."/>
            <person name="De Silva N."/>
            <person name="Velarde G.S."/>
            <person name="Anderson T.J."/>
            <person name="Clark R.C."/>
            <person name="Davidson C."/>
            <person name="Dillon G.P."/>
            <person name="Holroyd N.E."/>
            <person name="LoVerde P.T."/>
            <person name="Lloyd C."/>
            <person name="McQuillan J."/>
            <person name="Oliveira G."/>
            <person name="Otto T.D."/>
            <person name="Parker-Manuel S.J."/>
            <person name="Quail M.A."/>
            <person name="Wilson R.A."/>
            <person name="Zerlotini A."/>
            <person name="Dunne D.W."/>
            <person name="Berriman M."/>
        </authorList>
    </citation>
    <scope>NUCLEOTIDE SEQUENCE [LARGE SCALE GENOMIC DNA]</scope>
    <source>
        <strain evidence="23">Puerto Rican</strain>
    </source>
</reference>
<evidence type="ECO:0000256" key="8">
    <source>
        <dbReference type="ARBA" id="ARBA00022801"/>
    </source>
</evidence>
<dbReference type="Pfam" id="PF01433">
    <property type="entry name" value="Peptidase_M1"/>
    <property type="match status" value="1"/>
</dbReference>
<dbReference type="GO" id="GO:0043171">
    <property type="term" value="P:peptide catabolic process"/>
    <property type="evidence" value="ECO:0007669"/>
    <property type="project" value="TreeGrafter"/>
</dbReference>
<evidence type="ECO:0000256" key="17">
    <source>
        <dbReference type="PIRSR" id="PIRSR634016-4"/>
    </source>
</evidence>
<evidence type="ECO:0000256" key="2">
    <source>
        <dbReference type="ARBA" id="ARBA00004236"/>
    </source>
</evidence>
<evidence type="ECO:0000256" key="14">
    <source>
        <dbReference type="ARBA" id="ARBA00023180"/>
    </source>
</evidence>
<dbReference type="InterPro" id="IPR024571">
    <property type="entry name" value="ERAP1-like_C_dom"/>
</dbReference>
<dbReference type="Proteomes" id="UP000008854">
    <property type="component" value="Unassembled WGS sequence"/>
</dbReference>
<dbReference type="InterPro" id="IPR050344">
    <property type="entry name" value="Peptidase_M1_aminopeptidases"/>
</dbReference>
<keyword evidence="9 16" id="KW-0862">Zinc</keyword>
<evidence type="ECO:0000256" key="9">
    <source>
        <dbReference type="ARBA" id="ARBA00022833"/>
    </source>
</evidence>
<dbReference type="Gene3D" id="2.60.40.1910">
    <property type="match status" value="1"/>
</dbReference>
<dbReference type="Pfam" id="PF11838">
    <property type="entry name" value="ERAP1_C"/>
    <property type="match status" value="1"/>
</dbReference>
<evidence type="ECO:0000256" key="4">
    <source>
        <dbReference type="ARBA" id="ARBA00022475"/>
    </source>
</evidence>
<dbReference type="FunCoup" id="A0A5K4FAH9">
    <property type="interactions" value="424"/>
</dbReference>
<dbReference type="PRINTS" id="PR00756">
    <property type="entry name" value="ALADIPTASE"/>
</dbReference>
<dbReference type="SUPFAM" id="SSF55486">
    <property type="entry name" value="Metalloproteases ('zincins'), catalytic domain"/>
    <property type="match status" value="1"/>
</dbReference>
<dbReference type="ExpressionAtlas" id="A0A5K4FAH9">
    <property type="expression patterns" value="baseline"/>
</dbReference>
<dbReference type="Gene3D" id="1.10.390.10">
    <property type="entry name" value="Neutral Protease Domain 2"/>
    <property type="match status" value="1"/>
</dbReference>
<dbReference type="GO" id="GO:0008270">
    <property type="term" value="F:zinc ion binding"/>
    <property type="evidence" value="ECO:0007669"/>
    <property type="project" value="InterPro"/>
</dbReference>
<dbReference type="AlphaFoldDB" id="A0A5K4FAH9"/>
<feature type="binding site" evidence="16">
    <location>
        <position position="470"/>
    </location>
    <ligand>
        <name>Zn(2+)</name>
        <dbReference type="ChEBI" id="CHEBI:29105"/>
        <note>catalytic</note>
    </ligand>
</feature>
<evidence type="ECO:0000256" key="19">
    <source>
        <dbReference type="SAM" id="Phobius"/>
    </source>
</evidence>
<dbReference type="GO" id="GO:0005737">
    <property type="term" value="C:cytoplasm"/>
    <property type="evidence" value="ECO:0007669"/>
    <property type="project" value="TreeGrafter"/>
</dbReference>
<evidence type="ECO:0000256" key="11">
    <source>
        <dbReference type="ARBA" id="ARBA00023049"/>
    </source>
</evidence>
<dbReference type="InterPro" id="IPR045357">
    <property type="entry name" value="Aminopeptidase_N-like_N"/>
</dbReference>
<evidence type="ECO:0000256" key="6">
    <source>
        <dbReference type="ARBA" id="ARBA00022692"/>
    </source>
</evidence>
<feature type="binding site" evidence="16">
    <location>
        <position position="466"/>
    </location>
    <ligand>
        <name>Zn(2+)</name>
        <dbReference type="ChEBI" id="CHEBI:29105"/>
        <note>catalytic</note>
    </ligand>
</feature>
<dbReference type="Pfam" id="PF17900">
    <property type="entry name" value="Peptidase_M1_N"/>
    <property type="match status" value="1"/>
</dbReference>
<comment type="subcellular location">
    <subcellularLocation>
        <location evidence="2">Cell membrane</location>
    </subcellularLocation>
    <subcellularLocation>
        <location evidence="1">Membrane</location>
        <topology evidence="1">Single-pass membrane protein</topology>
    </subcellularLocation>
</comment>
<evidence type="ECO:0000256" key="18">
    <source>
        <dbReference type="SAM" id="MobiDB-lite"/>
    </source>
</evidence>
<keyword evidence="8" id="KW-0378">Hydrolase</keyword>
<keyword evidence="23" id="KW-1185">Reference proteome</keyword>
<organism evidence="23 24">
    <name type="scientific">Schistosoma mansoni</name>
    <name type="common">Blood fluke</name>
    <dbReference type="NCBI Taxonomy" id="6183"/>
    <lineage>
        <taxon>Eukaryota</taxon>
        <taxon>Metazoa</taxon>
        <taxon>Spiralia</taxon>
        <taxon>Lophotrochozoa</taxon>
        <taxon>Platyhelminthes</taxon>
        <taxon>Trematoda</taxon>
        <taxon>Digenea</taxon>
        <taxon>Strigeidida</taxon>
        <taxon>Schistosomatoidea</taxon>
        <taxon>Schistosomatidae</taxon>
        <taxon>Schistosoma</taxon>
    </lineage>
</organism>
<feature type="binding site" evidence="16">
    <location>
        <position position="489"/>
    </location>
    <ligand>
        <name>Zn(2+)</name>
        <dbReference type="ChEBI" id="CHEBI:29105"/>
        <note>catalytic</note>
    </ligand>
</feature>
<keyword evidence="11" id="KW-0482">Metalloprotease</keyword>
<keyword evidence="10 19" id="KW-1133">Transmembrane helix</keyword>
<dbReference type="Gene3D" id="1.25.50.20">
    <property type="match status" value="1"/>
</dbReference>
<dbReference type="InterPro" id="IPR034016">
    <property type="entry name" value="M1_APN-typ"/>
</dbReference>
<evidence type="ECO:0000256" key="7">
    <source>
        <dbReference type="ARBA" id="ARBA00022723"/>
    </source>
</evidence>
<name>A0A5K4FAH9_SCHMA</name>
<keyword evidence="14" id="KW-0325">Glycoprotein</keyword>
<dbReference type="Gene3D" id="2.60.40.1730">
    <property type="entry name" value="tricorn interacting facor f3 domain"/>
    <property type="match status" value="1"/>
</dbReference>
<feature type="active site" description="Proton acceptor" evidence="15">
    <location>
        <position position="467"/>
    </location>
</feature>
<evidence type="ECO:0000256" key="15">
    <source>
        <dbReference type="PIRSR" id="PIRSR634016-1"/>
    </source>
</evidence>
<dbReference type="GO" id="GO:0005615">
    <property type="term" value="C:extracellular space"/>
    <property type="evidence" value="ECO:0007669"/>
    <property type="project" value="TreeGrafter"/>
</dbReference>
<accession>A0A5K4FAH9</accession>
<keyword evidence="13" id="KW-1015">Disulfide bond</keyword>
<dbReference type="FunFam" id="1.10.390.10:FF:000016">
    <property type="entry name" value="Glutamyl aminopeptidase"/>
    <property type="match status" value="1"/>
</dbReference>
<evidence type="ECO:0000259" key="21">
    <source>
        <dbReference type="Pfam" id="PF11838"/>
    </source>
</evidence>
<dbReference type="InParanoid" id="A0A5K4FAH9"/>
<proteinExistence type="inferred from homology"/>
<dbReference type="SUPFAM" id="SSF63737">
    <property type="entry name" value="Leukotriene A4 hydrolase N-terminal domain"/>
    <property type="match status" value="1"/>
</dbReference>
<dbReference type="InterPro" id="IPR042097">
    <property type="entry name" value="Aminopeptidase_N-like_N_sf"/>
</dbReference>
<dbReference type="PANTHER" id="PTHR11533:SF294">
    <property type="entry name" value="THYROTROPIN-RELEASING HORMONE-DEGRADING ECTOENZYME"/>
    <property type="match status" value="1"/>
</dbReference>
<sequence length="1083" mass="126016">MSSNNNNNNTRRDPVKMTNLNKSNNQDGDALDTVIIPLNSSTTSTKVHQTKSGISKILLILLILLLILMLLFLIIASIIAVYYSNAYYKCQTVKDAEINHLKCNELDEICTSENATDDLLQRALESLSNRSMKDVRLPYTVIPSFYDLKLQVHLHQGKPETFFFNGSVTIKIYCSVSTKHFFVHAHSRLNISLDEIINKKSFSVDENNEFLLSCYLISILNDDGDSHGNIDLRNISYEEDLEWYKIELVQSLQPFTYYKLAFGQFRSALNDELKGWYLSKYIENGTYKYLATSQLQPTDARRVFPCWDEPGFKAQFQVSLIRQKDYHSLSNMALESTEELHDNWYLDKYEPSVNMSTYLLAFVVSQFASIRGIDSKGRNFTVWTRSDKINSAKYALETGKKIIGFFEEYFELPYPLRKTDMVAVPDFAAGAMENWGLMIYREATMLWDPEFGTAATQQKVATVISHEVAHQWFGNLVTLNWWDDLWLNEGFASFAEYIGVDHVHPEWGMDEQFLLDDIQKVLISDSLATSRPVIQPVYYPNEINEIFDPISYNKGASVLRMMESFMGRNTFRAGVKNYLYQNKYKNTVHEDLWRALTEAAKRVGKDVNVKAVMDTWMKQMNYPLVIVRRNADGQFQFVQKHYLEPQDAKSPKNPSPYNFTWKIPLTYGSAKTNNWDETDVIWMMNKTMTQTLDVAENSWYLFNIKQAGFYRVHYADNNWELLTEQLYKDHRAIPLHSRTQILDDLFNLANRATVSYDVYLNLTKYLKKEDQYVVWETTRRALSYIDRMLAMDESYGAFQAYLRTLVDDPLKSVDWTTMKEDKDHMKHMLRLTLTRLACQAEHHSCVKMATEYYRNWMLNPEKNLIPPSLRPAVYCTAIRIGGQKEWEFLKQRLLDVDIREDEKNSILQALSCSRDMWVVRLHLEWIIKNNQKDPQDLLDALSSVALYPIGQTLLWEHIREAWRFIMNEGKNATHPTAKAASSDDLNDICKYQIANSGRNNECVLTVILKILSKRHYTLNNIPDQEEVLAMQNSGQKLLENHVLKRGLNDLFKRSKENIKWTKTHRDIISNWLNKNVPNTTILL</sequence>
<dbReference type="FunFam" id="1.25.50.20:FF:000001">
    <property type="entry name" value="Aminopeptidase"/>
    <property type="match status" value="1"/>
</dbReference>
<dbReference type="GO" id="GO:0005886">
    <property type="term" value="C:plasma membrane"/>
    <property type="evidence" value="ECO:0007669"/>
    <property type="project" value="UniProtKB-SubCell"/>
</dbReference>
<feature type="site" description="Transition state stabilizer" evidence="17">
    <location>
        <position position="552"/>
    </location>
</feature>
<dbReference type="GO" id="GO:0070006">
    <property type="term" value="F:metalloaminopeptidase activity"/>
    <property type="evidence" value="ECO:0007669"/>
    <property type="project" value="TreeGrafter"/>
</dbReference>
<dbReference type="CDD" id="cd09601">
    <property type="entry name" value="M1_APN-Q_like"/>
    <property type="match status" value="1"/>
</dbReference>
<feature type="region of interest" description="Disordered" evidence="18">
    <location>
        <begin position="1"/>
        <end position="26"/>
    </location>
</feature>
<keyword evidence="6 19" id="KW-0812">Transmembrane</keyword>
<evidence type="ECO:0000256" key="13">
    <source>
        <dbReference type="ARBA" id="ARBA00023157"/>
    </source>
</evidence>
<evidence type="ECO:0000256" key="5">
    <source>
        <dbReference type="ARBA" id="ARBA00022670"/>
    </source>
</evidence>
<protein>
    <submittedName>
        <fullName evidence="24">Aminopeptidase</fullName>
    </submittedName>
</protein>
<evidence type="ECO:0000256" key="1">
    <source>
        <dbReference type="ARBA" id="ARBA00004167"/>
    </source>
</evidence>
<dbReference type="STRING" id="6183.A0A5K4FAH9"/>
<comment type="cofactor">
    <cofactor evidence="16">
        <name>Zn(2+)</name>
        <dbReference type="ChEBI" id="CHEBI:29105"/>
    </cofactor>
    <text evidence="16">Binds 1 zinc ion per subunit.</text>
</comment>
<evidence type="ECO:0000256" key="10">
    <source>
        <dbReference type="ARBA" id="ARBA00022989"/>
    </source>
</evidence>
<feature type="domain" description="Peptidase M1 membrane alanine aminopeptidase" evidence="20">
    <location>
        <begin position="394"/>
        <end position="616"/>
    </location>
</feature>
<keyword evidence="12 19" id="KW-0472">Membrane</keyword>
<feature type="transmembrane region" description="Helical" evidence="19">
    <location>
        <begin position="57"/>
        <end position="83"/>
    </location>
</feature>
<feature type="domain" description="Aminopeptidase N-like N-terminal" evidence="22">
    <location>
        <begin position="143"/>
        <end position="359"/>
    </location>
</feature>
<evidence type="ECO:0000313" key="24">
    <source>
        <dbReference type="WBParaSite" id="Smp_332540.1"/>
    </source>
</evidence>
<feature type="domain" description="ERAP1-like C-terminal" evidence="21">
    <location>
        <begin position="699"/>
        <end position="966"/>
    </location>
</feature>
<evidence type="ECO:0000259" key="22">
    <source>
        <dbReference type="Pfam" id="PF17900"/>
    </source>
</evidence>
<dbReference type="FunFam" id="2.60.40.1910:FF:000006">
    <property type="entry name" value="Aminopeptidase"/>
    <property type="match status" value="1"/>
</dbReference>
<dbReference type="InterPro" id="IPR027268">
    <property type="entry name" value="Peptidase_M4/M1_CTD_sf"/>
</dbReference>
<evidence type="ECO:0000259" key="20">
    <source>
        <dbReference type="Pfam" id="PF01433"/>
    </source>
</evidence>
<dbReference type="GO" id="GO:0042277">
    <property type="term" value="F:peptide binding"/>
    <property type="evidence" value="ECO:0007669"/>
    <property type="project" value="TreeGrafter"/>
</dbReference>
<comment type="similarity">
    <text evidence="3">Belongs to the peptidase M1 family.</text>
</comment>
<keyword evidence="7 16" id="KW-0479">Metal-binding</keyword>
<dbReference type="InterPro" id="IPR001930">
    <property type="entry name" value="Peptidase_M1"/>
</dbReference>
<evidence type="ECO:0000313" key="23">
    <source>
        <dbReference type="Proteomes" id="UP000008854"/>
    </source>
</evidence>
<dbReference type="GO" id="GO:0006508">
    <property type="term" value="P:proteolysis"/>
    <property type="evidence" value="ECO:0007669"/>
    <property type="project" value="UniProtKB-KW"/>
</dbReference>
<evidence type="ECO:0000256" key="3">
    <source>
        <dbReference type="ARBA" id="ARBA00010136"/>
    </source>
</evidence>
<keyword evidence="4" id="KW-1003">Cell membrane</keyword>
<dbReference type="WBParaSite" id="Smp_332540.1">
    <property type="protein sequence ID" value="Smp_332540.1"/>
    <property type="gene ID" value="Smp_332540"/>
</dbReference>
<reference evidence="24" key="2">
    <citation type="submission" date="2019-11" db="UniProtKB">
        <authorList>
            <consortium name="WormBaseParasite"/>
        </authorList>
    </citation>
    <scope>IDENTIFICATION</scope>
    <source>
        <strain evidence="24">Puerto Rican</strain>
    </source>
</reference>
<evidence type="ECO:0000256" key="16">
    <source>
        <dbReference type="PIRSR" id="PIRSR634016-3"/>
    </source>
</evidence>
<keyword evidence="5" id="KW-0645">Protease</keyword>
<evidence type="ECO:0000256" key="12">
    <source>
        <dbReference type="ARBA" id="ARBA00023136"/>
    </source>
</evidence>
<dbReference type="PANTHER" id="PTHR11533">
    <property type="entry name" value="PROTEASE M1 ZINC METALLOPROTEASE"/>
    <property type="match status" value="1"/>
</dbReference>
<dbReference type="InterPro" id="IPR014782">
    <property type="entry name" value="Peptidase_M1_dom"/>
</dbReference>